<sequence>MILVSFIKIIFPLPFLLYKDCVQIPGSDCIDNSWTNAHEVVECQGINYMGSFTGGRKISRTYWCPSEKQIKFSFTLAKFDSWDNESVFVYKDNVLIDNISYGPYEGTPMCVLSYFPDLMVKKLYQFILSKGQNYVKFELVDNLQAISEESWGIRDIKIEVLEPCVDFYSECNFQGDLWKICSGNQTTFAKFVPFKIKSIYILNGITVQLRDSKYHGGILKTYTSNQTCLDDFHFPKYEKLQ</sequence>
<dbReference type="AlphaFoldDB" id="A0A8S1WYG0"/>
<name>A0A8S1WYG0_9CILI</name>
<evidence type="ECO:0000256" key="1">
    <source>
        <dbReference type="SAM" id="SignalP"/>
    </source>
</evidence>
<dbReference type="PANTHER" id="PTHR39767">
    <property type="entry name" value="CALCIUM/CALMODULIN-BINDING MEMBRANE PROTEIN PCM4-RELATED"/>
    <property type="match status" value="1"/>
</dbReference>
<proteinExistence type="predicted"/>
<dbReference type="Proteomes" id="UP000689195">
    <property type="component" value="Unassembled WGS sequence"/>
</dbReference>
<keyword evidence="3" id="KW-1185">Reference proteome</keyword>
<dbReference type="EMBL" id="CAJJDO010000108">
    <property type="protein sequence ID" value="CAD8194903.1"/>
    <property type="molecule type" value="Genomic_DNA"/>
</dbReference>
<gene>
    <name evidence="2" type="ORF">PPENT_87.1.T1080025</name>
</gene>
<feature type="signal peptide" evidence="1">
    <location>
        <begin position="1"/>
        <end position="21"/>
    </location>
</feature>
<protein>
    <submittedName>
        <fullName evidence="2">Uncharacterized protein</fullName>
    </submittedName>
</protein>
<dbReference type="PANTHER" id="PTHR39767:SF2">
    <property type="entry name" value="CHROMOSOME UNDETERMINED SCAFFOLD_1, WHOLE GENOME SHOTGUN SEQUENCE"/>
    <property type="match status" value="1"/>
</dbReference>
<dbReference type="OrthoDB" id="296076at2759"/>
<accession>A0A8S1WYG0</accession>
<evidence type="ECO:0000313" key="3">
    <source>
        <dbReference type="Proteomes" id="UP000689195"/>
    </source>
</evidence>
<feature type="chain" id="PRO_5035855149" evidence="1">
    <location>
        <begin position="22"/>
        <end position="241"/>
    </location>
</feature>
<keyword evidence="1" id="KW-0732">Signal</keyword>
<organism evidence="2 3">
    <name type="scientific">Paramecium pentaurelia</name>
    <dbReference type="NCBI Taxonomy" id="43138"/>
    <lineage>
        <taxon>Eukaryota</taxon>
        <taxon>Sar</taxon>
        <taxon>Alveolata</taxon>
        <taxon>Ciliophora</taxon>
        <taxon>Intramacronucleata</taxon>
        <taxon>Oligohymenophorea</taxon>
        <taxon>Peniculida</taxon>
        <taxon>Parameciidae</taxon>
        <taxon>Paramecium</taxon>
    </lineage>
</organism>
<evidence type="ECO:0000313" key="2">
    <source>
        <dbReference type="EMBL" id="CAD8194903.1"/>
    </source>
</evidence>
<comment type="caution">
    <text evidence="2">The sequence shown here is derived from an EMBL/GenBank/DDBJ whole genome shotgun (WGS) entry which is preliminary data.</text>
</comment>
<reference evidence="2" key="1">
    <citation type="submission" date="2021-01" db="EMBL/GenBank/DDBJ databases">
        <authorList>
            <consortium name="Genoscope - CEA"/>
            <person name="William W."/>
        </authorList>
    </citation>
    <scope>NUCLEOTIDE SEQUENCE</scope>
</reference>